<protein>
    <submittedName>
        <fullName evidence="2">Uncharacterized protein</fullName>
    </submittedName>
</protein>
<sequence length="97" mass="10813">MCHVPTDGQQKLRQKDGIKNQQGMQCDENVGPKPAGHVPQHLSSMQQPLDRLQSKPARSTEERGSPSDRLQDGQVDRRMLTEAVWASCGEDDRAGYL</sequence>
<feature type="region of interest" description="Disordered" evidence="1">
    <location>
        <begin position="1"/>
        <end position="77"/>
    </location>
</feature>
<keyword evidence="3" id="KW-1185">Reference proteome</keyword>
<evidence type="ECO:0000313" key="3">
    <source>
        <dbReference type="Proteomes" id="UP000314294"/>
    </source>
</evidence>
<organism evidence="2 3">
    <name type="scientific">Liparis tanakae</name>
    <name type="common">Tanaka's snailfish</name>
    <dbReference type="NCBI Taxonomy" id="230148"/>
    <lineage>
        <taxon>Eukaryota</taxon>
        <taxon>Metazoa</taxon>
        <taxon>Chordata</taxon>
        <taxon>Craniata</taxon>
        <taxon>Vertebrata</taxon>
        <taxon>Euteleostomi</taxon>
        <taxon>Actinopterygii</taxon>
        <taxon>Neopterygii</taxon>
        <taxon>Teleostei</taxon>
        <taxon>Neoteleostei</taxon>
        <taxon>Acanthomorphata</taxon>
        <taxon>Eupercaria</taxon>
        <taxon>Perciformes</taxon>
        <taxon>Cottioidei</taxon>
        <taxon>Cottales</taxon>
        <taxon>Liparidae</taxon>
        <taxon>Liparis</taxon>
    </lineage>
</organism>
<dbReference type="AlphaFoldDB" id="A0A4Z2FWU1"/>
<proteinExistence type="predicted"/>
<feature type="compositionally biased region" description="Basic and acidic residues" evidence="1">
    <location>
        <begin position="58"/>
        <end position="77"/>
    </location>
</feature>
<evidence type="ECO:0000313" key="2">
    <source>
        <dbReference type="EMBL" id="TNN45401.1"/>
    </source>
</evidence>
<dbReference type="Proteomes" id="UP000314294">
    <property type="component" value="Unassembled WGS sequence"/>
</dbReference>
<gene>
    <name evidence="2" type="ORF">EYF80_044388</name>
</gene>
<name>A0A4Z2FWU1_9TELE</name>
<dbReference type="EMBL" id="SRLO01000848">
    <property type="protein sequence ID" value="TNN45401.1"/>
    <property type="molecule type" value="Genomic_DNA"/>
</dbReference>
<evidence type="ECO:0000256" key="1">
    <source>
        <dbReference type="SAM" id="MobiDB-lite"/>
    </source>
</evidence>
<reference evidence="2 3" key="1">
    <citation type="submission" date="2019-03" db="EMBL/GenBank/DDBJ databases">
        <title>First draft genome of Liparis tanakae, snailfish: a comprehensive survey of snailfish specific genes.</title>
        <authorList>
            <person name="Kim W."/>
            <person name="Song I."/>
            <person name="Jeong J.-H."/>
            <person name="Kim D."/>
            <person name="Kim S."/>
            <person name="Ryu S."/>
            <person name="Song J.Y."/>
            <person name="Lee S.K."/>
        </authorList>
    </citation>
    <scope>NUCLEOTIDE SEQUENCE [LARGE SCALE GENOMIC DNA]</scope>
    <source>
        <tissue evidence="2">Muscle</tissue>
    </source>
</reference>
<comment type="caution">
    <text evidence="2">The sequence shown here is derived from an EMBL/GenBank/DDBJ whole genome shotgun (WGS) entry which is preliminary data.</text>
</comment>
<accession>A0A4Z2FWU1</accession>